<proteinExistence type="predicted"/>
<evidence type="ECO:0008006" key="4">
    <source>
        <dbReference type="Google" id="ProtNLM"/>
    </source>
</evidence>
<dbReference type="Gene3D" id="3.40.50.720">
    <property type="entry name" value="NAD(P)-binding Rossmann-like Domain"/>
    <property type="match status" value="1"/>
</dbReference>
<dbReference type="PANTHER" id="PTHR47534">
    <property type="entry name" value="YALI0E05731P"/>
    <property type="match status" value="1"/>
</dbReference>
<evidence type="ECO:0000313" key="2">
    <source>
        <dbReference type="EMBL" id="KAF5329449.1"/>
    </source>
</evidence>
<keyword evidence="3" id="KW-1185">Reference proteome</keyword>
<protein>
    <recommendedName>
        <fullName evidence="4">NAD(P)-binding protein</fullName>
    </recommendedName>
</protein>
<dbReference type="GO" id="GO:0016491">
    <property type="term" value="F:oxidoreductase activity"/>
    <property type="evidence" value="ECO:0007669"/>
    <property type="project" value="UniProtKB-KW"/>
</dbReference>
<dbReference type="PANTHER" id="PTHR47534:SF3">
    <property type="entry name" value="ALCOHOL DEHYDROGENASE-LIKE C-TERMINAL DOMAIN-CONTAINING PROTEIN"/>
    <property type="match status" value="1"/>
</dbReference>
<comment type="caution">
    <text evidence="2">The sequence shown here is derived from an EMBL/GenBank/DDBJ whole genome shotgun (WGS) entry which is preliminary data.</text>
</comment>
<dbReference type="InterPro" id="IPR052228">
    <property type="entry name" value="Sec_Metab_Biosynth_Oxidored"/>
</dbReference>
<dbReference type="EMBL" id="JAACJJ010000002">
    <property type="protein sequence ID" value="KAF5329449.1"/>
    <property type="molecule type" value="Genomic_DNA"/>
</dbReference>
<dbReference type="OrthoDB" id="2898509at2759"/>
<name>A0A8H5BTV7_9AGAR</name>
<dbReference type="InterPro" id="IPR002347">
    <property type="entry name" value="SDR_fam"/>
</dbReference>
<dbReference type="Pfam" id="PF00106">
    <property type="entry name" value="adh_short"/>
    <property type="match status" value="1"/>
</dbReference>
<evidence type="ECO:0000256" key="1">
    <source>
        <dbReference type="ARBA" id="ARBA00023002"/>
    </source>
</evidence>
<organism evidence="2 3">
    <name type="scientific">Psilocybe cf. subviscida</name>
    <dbReference type="NCBI Taxonomy" id="2480587"/>
    <lineage>
        <taxon>Eukaryota</taxon>
        <taxon>Fungi</taxon>
        <taxon>Dikarya</taxon>
        <taxon>Basidiomycota</taxon>
        <taxon>Agaricomycotina</taxon>
        <taxon>Agaricomycetes</taxon>
        <taxon>Agaricomycetidae</taxon>
        <taxon>Agaricales</taxon>
        <taxon>Agaricineae</taxon>
        <taxon>Strophariaceae</taxon>
        <taxon>Psilocybe</taxon>
    </lineage>
</organism>
<accession>A0A8H5BTV7</accession>
<sequence>MSLSTIRASNAKFVHSFANRPVAVFVGGTAGVGAAMATSFLEHTNGNSDIVIVGRNRAAAEGVFASAPAHQSSASSSVGAQRDFVECDITLMKNVEAATKVIKEKYPKINYLVMSPGVMTLSGRDETAEGIDKKLALHYYARWKFLADLLPSVIKAKEEKEQGAVISVLGPGYGGRINVDNLAVEENYSVPTVARVAPTYNDLMLEQYALKAPNLAFIHAYPGAVRTTLLATSPSLLLRMAAPLVPTLLRPFTVSPAECAENMWHAAFTTTAGQAGAFRTGAKGENLGRWNYHGNAEQRQKLWDHTVEVMNRALGRT</sequence>
<dbReference type="Proteomes" id="UP000567179">
    <property type="component" value="Unassembled WGS sequence"/>
</dbReference>
<dbReference type="InterPro" id="IPR036291">
    <property type="entry name" value="NAD(P)-bd_dom_sf"/>
</dbReference>
<dbReference type="SUPFAM" id="SSF51735">
    <property type="entry name" value="NAD(P)-binding Rossmann-fold domains"/>
    <property type="match status" value="1"/>
</dbReference>
<gene>
    <name evidence="2" type="ORF">D9619_009165</name>
</gene>
<reference evidence="2 3" key="1">
    <citation type="journal article" date="2020" name="ISME J.">
        <title>Uncovering the hidden diversity of litter-decomposition mechanisms in mushroom-forming fungi.</title>
        <authorList>
            <person name="Floudas D."/>
            <person name="Bentzer J."/>
            <person name="Ahren D."/>
            <person name="Johansson T."/>
            <person name="Persson P."/>
            <person name="Tunlid A."/>
        </authorList>
    </citation>
    <scope>NUCLEOTIDE SEQUENCE [LARGE SCALE GENOMIC DNA]</scope>
    <source>
        <strain evidence="2 3">CBS 101986</strain>
    </source>
</reference>
<evidence type="ECO:0000313" key="3">
    <source>
        <dbReference type="Proteomes" id="UP000567179"/>
    </source>
</evidence>
<keyword evidence="1" id="KW-0560">Oxidoreductase</keyword>
<dbReference type="AlphaFoldDB" id="A0A8H5BTV7"/>